<dbReference type="InterPro" id="IPR019786">
    <property type="entry name" value="Zinc_finger_PHD-type_CS"/>
</dbReference>
<feature type="domain" description="JmjC" evidence="19">
    <location>
        <begin position="194"/>
        <end position="353"/>
    </location>
</feature>
<dbReference type="InterPro" id="IPR003347">
    <property type="entry name" value="JmjC_dom"/>
</dbReference>
<dbReference type="InterPro" id="IPR042526">
    <property type="entry name" value="Atg5_HR"/>
</dbReference>
<dbReference type="SUPFAM" id="SSF56672">
    <property type="entry name" value="DNA/RNA polymerases"/>
    <property type="match status" value="1"/>
</dbReference>
<dbReference type="GO" id="GO:0046854">
    <property type="term" value="P:phosphatidylinositol phosphate biosynthetic process"/>
    <property type="evidence" value="ECO:0007669"/>
    <property type="project" value="InterPro"/>
</dbReference>
<evidence type="ECO:0000256" key="9">
    <source>
        <dbReference type="ARBA" id="ARBA00022771"/>
    </source>
</evidence>
<dbReference type="Pfam" id="PF02373">
    <property type="entry name" value="JmjC"/>
    <property type="match status" value="1"/>
</dbReference>
<feature type="region of interest" description="Disordered" evidence="15">
    <location>
        <begin position="4283"/>
        <end position="4311"/>
    </location>
</feature>
<dbReference type="Pfam" id="PF04106">
    <property type="entry name" value="ATG5_UblB"/>
    <property type="match status" value="1"/>
</dbReference>
<dbReference type="Gene3D" id="1.10.1070.11">
    <property type="entry name" value="Phosphatidylinositol 3-/4-kinase, catalytic domain"/>
    <property type="match status" value="1"/>
</dbReference>
<dbReference type="PROSITE" id="PS01359">
    <property type="entry name" value="ZF_PHD_1"/>
    <property type="match status" value="1"/>
</dbReference>
<evidence type="ECO:0000256" key="4">
    <source>
        <dbReference type="ARBA" id="ARBA00006209"/>
    </source>
</evidence>
<feature type="region of interest" description="Disordered" evidence="15">
    <location>
        <begin position="467"/>
        <end position="549"/>
    </location>
</feature>
<evidence type="ECO:0000256" key="10">
    <source>
        <dbReference type="ARBA" id="ARBA00022777"/>
    </source>
</evidence>
<dbReference type="PROSITE" id="PS00915">
    <property type="entry name" value="PI3_4_KINASE_1"/>
    <property type="match status" value="1"/>
</dbReference>
<evidence type="ECO:0000313" key="22">
    <source>
        <dbReference type="Proteomes" id="UP000242875"/>
    </source>
</evidence>
<reference evidence="21 22" key="1">
    <citation type="journal article" date="2017" name="Mycologia">
        <title>Bifiguratus adelaidae, gen. et sp. nov., a new member of Mucoromycotina in endophytic and soil-dwelling habitats.</title>
        <authorList>
            <person name="Torres-Cruz T.J."/>
            <person name="Billingsley Tobias T.L."/>
            <person name="Almatruk M."/>
            <person name="Hesse C."/>
            <person name="Kuske C.R."/>
            <person name="Desiro A."/>
            <person name="Benucci G.M."/>
            <person name="Bonito G."/>
            <person name="Stajich J.E."/>
            <person name="Dunlap C."/>
            <person name="Arnold A.E."/>
            <person name="Porras-Alfaro A."/>
        </authorList>
    </citation>
    <scope>NUCLEOTIDE SEQUENCE [LARGE SCALE GENOMIC DNA]</scope>
    <source>
        <strain evidence="21 22">AZ0501</strain>
    </source>
</reference>
<dbReference type="FunFam" id="3.40.1170.60:FF:000006">
    <property type="entry name" value="DNA polymerase iota"/>
    <property type="match status" value="1"/>
</dbReference>
<dbReference type="Pfam" id="PF05450">
    <property type="entry name" value="Nicastrin"/>
    <property type="match status" value="1"/>
</dbReference>
<evidence type="ECO:0000256" key="1">
    <source>
        <dbReference type="ARBA" id="ARBA00001686"/>
    </source>
</evidence>
<dbReference type="Pfam" id="PF00454">
    <property type="entry name" value="PI3_PI4_kinase"/>
    <property type="match status" value="1"/>
</dbReference>
<name>A0A261Y016_9FUNG</name>
<dbReference type="InterPro" id="IPR045495">
    <property type="entry name" value="PI4K_N"/>
</dbReference>
<dbReference type="GO" id="GO:0004430">
    <property type="term" value="F:1-phosphatidylinositol 4-kinase activity"/>
    <property type="evidence" value="ECO:0007669"/>
    <property type="project" value="UniProtKB-EC"/>
</dbReference>
<comment type="similarity">
    <text evidence="4">Belongs to the PI3/PI4-kinase family. Type III PI4K subfamily.</text>
</comment>
<dbReference type="SMART" id="SM00558">
    <property type="entry name" value="JmjC"/>
    <property type="match status" value="1"/>
</dbReference>
<evidence type="ECO:0000256" key="11">
    <source>
        <dbReference type="ARBA" id="ARBA00022833"/>
    </source>
</evidence>
<keyword evidence="7" id="KW-0479">Metal-binding</keyword>
<feature type="domain" description="PIK helical" evidence="20">
    <location>
        <begin position="3220"/>
        <end position="3394"/>
    </location>
</feature>
<dbReference type="Pfam" id="PF20637">
    <property type="entry name" value="ATG5_HBR"/>
    <property type="match status" value="1"/>
</dbReference>
<feature type="compositionally biased region" description="Polar residues" evidence="15">
    <location>
        <begin position="467"/>
        <end position="483"/>
    </location>
</feature>
<evidence type="ECO:0000256" key="7">
    <source>
        <dbReference type="ARBA" id="ARBA00022723"/>
    </source>
</evidence>
<dbReference type="Gene3D" id="3.30.1010.10">
    <property type="entry name" value="Phosphatidylinositol 3-kinase Catalytic Subunit, Chain A, domain 4"/>
    <property type="match status" value="1"/>
</dbReference>
<feature type="domain" description="PHD-type" evidence="16">
    <location>
        <begin position="1"/>
        <end position="53"/>
    </location>
</feature>
<dbReference type="SMART" id="SM00146">
    <property type="entry name" value="PI3Kc"/>
    <property type="match status" value="1"/>
</dbReference>
<dbReference type="Pfam" id="PF00817">
    <property type="entry name" value="IMS"/>
    <property type="match status" value="1"/>
</dbReference>
<keyword evidence="11" id="KW-0862">Zinc</keyword>
<comment type="catalytic activity">
    <reaction evidence="1">
        <text>a 1,2-diacyl-sn-glycero-3-phospho-(1D-myo-inositol) + ATP = a 1,2-diacyl-sn-glycero-3-phospho-(1D-myo-inositol 4-phosphate) + ADP + H(+)</text>
        <dbReference type="Rhea" id="RHEA:19877"/>
        <dbReference type="ChEBI" id="CHEBI:15378"/>
        <dbReference type="ChEBI" id="CHEBI:30616"/>
        <dbReference type="ChEBI" id="CHEBI:57880"/>
        <dbReference type="ChEBI" id="CHEBI:58178"/>
        <dbReference type="ChEBI" id="CHEBI:456216"/>
        <dbReference type="EC" id="2.7.1.67"/>
    </reaction>
</comment>
<dbReference type="EC" id="2.7.1.67" evidence="5"/>
<dbReference type="GO" id="GO:0005524">
    <property type="term" value="F:ATP binding"/>
    <property type="evidence" value="ECO:0007669"/>
    <property type="project" value="UniProtKB-KW"/>
</dbReference>
<dbReference type="FunFam" id="1.25.40.70:FF:000011">
    <property type="entry name" value="Phosphatidylinositol 4-kinase alpha"/>
    <property type="match status" value="1"/>
</dbReference>
<evidence type="ECO:0000256" key="2">
    <source>
        <dbReference type="ARBA" id="ARBA00003909"/>
    </source>
</evidence>
<evidence type="ECO:0000259" key="20">
    <source>
        <dbReference type="PROSITE" id="PS51545"/>
    </source>
</evidence>
<dbReference type="PROSITE" id="PS51545">
    <property type="entry name" value="PIK_HELICAL"/>
    <property type="match status" value="1"/>
</dbReference>
<accession>A0A261Y016</accession>
<dbReference type="InterPro" id="IPR000403">
    <property type="entry name" value="PI3/4_kinase_cat_dom"/>
</dbReference>
<keyword evidence="12" id="KW-0067">ATP-binding</keyword>
<dbReference type="Pfam" id="PF00613">
    <property type="entry name" value="PI3Ka"/>
    <property type="match status" value="1"/>
</dbReference>
<evidence type="ECO:0000256" key="5">
    <source>
        <dbReference type="ARBA" id="ARBA00012169"/>
    </source>
</evidence>
<dbReference type="Gene3D" id="3.40.630.10">
    <property type="entry name" value="Zn peptidases"/>
    <property type="match status" value="1"/>
</dbReference>
<keyword evidence="22" id="KW-1185">Reference proteome</keyword>
<evidence type="ECO:0000313" key="21">
    <source>
        <dbReference type="EMBL" id="OZJ03933.1"/>
    </source>
</evidence>
<dbReference type="GO" id="GO:0005634">
    <property type="term" value="C:nucleus"/>
    <property type="evidence" value="ECO:0007669"/>
    <property type="project" value="UniProtKB-SubCell"/>
</dbReference>
<evidence type="ECO:0000256" key="14">
    <source>
        <dbReference type="PROSITE-ProRule" id="PRU00146"/>
    </source>
</evidence>
<dbReference type="SMART" id="SM00249">
    <property type="entry name" value="PHD"/>
    <property type="match status" value="1"/>
</dbReference>
<feature type="compositionally biased region" description="Basic and acidic residues" evidence="15">
    <location>
        <begin position="4302"/>
        <end position="4311"/>
    </location>
</feature>
<dbReference type="InterPro" id="IPR001263">
    <property type="entry name" value="PI3K_accessory_dom"/>
</dbReference>
<dbReference type="GO" id="GO:0006281">
    <property type="term" value="P:DNA repair"/>
    <property type="evidence" value="ECO:0007669"/>
    <property type="project" value="InterPro"/>
</dbReference>
<dbReference type="GO" id="GO:0003684">
    <property type="term" value="F:damaged DNA binding"/>
    <property type="evidence" value="ECO:0007669"/>
    <property type="project" value="InterPro"/>
</dbReference>
<dbReference type="InterPro" id="IPR043128">
    <property type="entry name" value="Rev_trsase/Diguanyl_cyclase"/>
</dbReference>
<evidence type="ECO:0000256" key="6">
    <source>
        <dbReference type="ARBA" id="ARBA00022679"/>
    </source>
</evidence>
<feature type="region of interest" description="Disordered" evidence="15">
    <location>
        <begin position="4328"/>
        <end position="4351"/>
    </location>
</feature>
<comment type="subcellular location">
    <subcellularLocation>
        <location evidence="3">Nucleus</location>
    </subcellularLocation>
</comment>
<keyword evidence="8" id="KW-0547">Nucleotide-binding</keyword>
<dbReference type="InterPro" id="IPR001126">
    <property type="entry name" value="UmuC"/>
</dbReference>
<comment type="function">
    <text evidence="2">Histone demethylase that specifically demethylates 'Lys-36' of histone H3, thereby playing a central role in histone code.</text>
</comment>
<dbReference type="Pfam" id="PF20638">
    <property type="entry name" value="ATG5_UblA"/>
    <property type="match status" value="1"/>
</dbReference>
<dbReference type="InterPro" id="IPR042527">
    <property type="entry name" value="Atg5_UblA_dom_sf"/>
</dbReference>
<dbReference type="InterPro" id="IPR048318">
    <property type="entry name" value="ATG5_UblB"/>
</dbReference>
<evidence type="ECO:0000259" key="17">
    <source>
        <dbReference type="PROSITE" id="PS50173"/>
    </source>
</evidence>
<dbReference type="GO" id="GO:0070987">
    <property type="term" value="P:error-free translesion synthesis"/>
    <property type="evidence" value="ECO:0007669"/>
    <property type="project" value="UniProtKB-ARBA"/>
</dbReference>
<dbReference type="Pfam" id="PF18266">
    <property type="entry name" value="Ncstrn_small"/>
    <property type="match status" value="1"/>
</dbReference>
<dbReference type="EMBL" id="MVBO01000062">
    <property type="protein sequence ID" value="OZJ03933.1"/>
    <property type="molecule type" value="Genomic_DNA"/>
</dbReference>
<dbReference type="Gene3D" id="3.40.1170.60">
    <property type="match status" value="1"/>
</dbReference>
<dbReference type="FunFam" id="1.10.1070.11:FF:000012">
    <property type="entry name" value="Phosphatidylinositol 4-kinase alpha 1"/>
    <property type="match status" value="1"/>
</dbReference>
<dbReference type="Gene3D" id="3.30.70.270">
    <property type="match status" value="1"/>
</dbReference>
<keyword evidence="10" id="KW-0418">Kinase</keyword>
<dbReference type="Gene3D" id="1.25.40.70">
    <property type="entry name" value="Phosphatidylinositol 3-kinase, accessory domain (PIK)"/>
    <property type="match status" value="1"/>
</dbReference>
<dbReference type="GO" id="GO:0048015">
    <property type="term" value="P:phosphatidylinositol-mediated signaling"/>
    <property type="evidence" value="ECO:0007669"/>
    <property type="project" value="TreeGrafter"/>
</dbReference>
<dbReference type="SUPFAM" id="SSF48371">
    <property type="entry name" value="ARM repeat"/>
    <property type="match status" value="1"/>
</dbReference>
<keyword evidence="13" id="KW-0539">Nucleus</keyword>
<dbReference type="GO" id="GO:0005886">
    <property type="term" value="C:plasma membrane"/>
    <property type="evidence" value="ECO:0007669"/>
    <property type="project" value="TreeGrafter"/>
</dbReference>
<dbReference type="SMART" id="SM00145">
    <property type="entry name" value="PI3Ka"/>
    <property type="match status" value="1"/>
</dbReference>
<dbReference type="PROSITE" id="PS50016">
    <property type="entry name" value="ZF_PHD_2"/>
    <property type="match status" value="1"/>
</dbReference>
<evidence type="ECO:0000259" key="18">
    <source>
        <dbReference type="PROSITE" id="PS50290"/>
    </source>
</evidence>
<dbReference type="InterPro" id="IPR048939">
    <property type="entry name" value="ATG5_UblA"/>
</dbReference>
<dbReference type="PANTHER" id="PTHR10048">
    <property type="entry name" value="PHOSPHATIDYLINOSITOL KINASE"/>
    <property type="match status" value="1"/>
</dbReference>
<feature type="compositionally biased region" description="Acidic residues" evidence="15">
    <location>
        <begin position="498"/>
        <end position="508"/>
    </location>
</feature>
<dbReference type="InterPro" id="IPR036775">
    <property type="entry name" value="DNA_pol_Y-fam_lit_finger_sf"/>
</dbReference>
<evidence type="ECO:0000259" key="19">
    <source>
        <dbReference type="PROSITE" id="PS51184"/>
    </source>
</evidence>
<dbReference type="SUPFAM" id="SSF51197">
    <property type="entry name" value="Clavaminate synthase-like"/>
    <property type="match status" value="1"/>
</dbReference>
<dbReference type="FunFam" id="3.30.1010.10:FF:000014">
    <property type="entry name" value="Phosphatidylinositol 4-kinase STT4"/>
    <property type="match status" value="1"/>
</dbReference>
<dbReference type="GO" id="GO:0008270">
    <property type="term" value="F:zinc ion binding"/>
    <property type="evidence" value="ECO:0007669"/>
    <property type="project" value="UniProtKB-KW"/>
</dbReference>
<dbReference type="PROSITE" id="PS50290">
    <property type="entry name" value="PI3_4_KINASE_3"/>
    <property type="match status" value="1"/>
</dbReference>
<feature type="compositionally biased region" description="Basic and acidic residues" evidence="15">
    <location>
        <begin position="4341"/>
        <end position="4351"/>
    </location>
</feature>
<evidence type="ECO:0000259" key="16">
    <source>
        <dbReference type="PROSITE" id="PS50016"/>
    </source>
</evidence>
<dbReference type="SUPFAM" id="SSF56112">
    <property type="entry name" value="Protein kinase-like (PK-like)"/>
    <property type="match status" value="1"/>
</dbReference>
<dbReference type="InterPro" id="IPR011009">
    <property type="entry name" value="Kinase-like_dom_sf"/>
</dbReference>
<dbReference type="CDD" id="cd15517">
    <property type="entry name" value="PHD_TCF19_like"/>
    <property type="match status" value="1"/>
</dbReference>
<dbReference type="InterPro" id="IPR041070">
    <property type="entry name" value="JHD"/>
</dbReference>
<evidence type="ECO:0000256" key="15">
    <source>
        <dbReference type="SAM" id="MobiDB-lite"/>
    </source>
</evidence>
<dbReference type="Pfam" id="PF19274">
    <property type="entry name" value="PI4K_N"/>
    <property type="match status" value="3"/>
</dbReference>
<feature type="compositionally biased region" description="Basic and acidic residues" evidence="15">
    <location>
        <begin position="524"/>
        <end position="541"/>
    </location>
</feature>
<dbReference type="InterPro" id="IPR018936">
    <property type="entry name" value="PI3/4_kinase_CS"/>
</dbReference>
<dbReference type="Gene3D" id="3.10.20.620">
    <property type="match status" value="1"/>
</dbReference>
<dbReference type="InterPro" id="IPR015433">
    <property type="entry name" value="PI3/4_kinase"/>
</dbReference>
<dbReference type="PROSITE" id="PS51184">
    <property type="entry name" value="JMJC"/>
    <property type="match status" value="1"/>
</dbReference>
<keyword evidence="9 14" id="KW-0863">Zinc-finger</keyword>
<sequence>METCPRCAETGGNKDIWLQCDGCETWFHAACLGVSAADCETFDNWYCEDCIDAHGPITYKQAPRKSARQHSKINYADLNEGMVGDQRVWSKLLAGKKLSDASFARLHGSLFTIDWVRVHGLQEPVIFPHPEGLDMSMPDPALSVRDVAQLVGKHTPVEVIDVASQSELVGWALGQWADYFHSEERDRIRNVISLEISHSELGRQIERPKIVRDLDWFNMAWPSDLRDKDYPKVQLYCLMSVAGSYTDFHIDFGGTSVFYHILSGEKEFYFIRPTATNLKKYQKWSSSPDQSTTFLGDEVKDCVRVKLEAGNTMIIPTGWIHAVHTPKDSVVIGGNFLHSMNIATQLAIYAIERETNVPPKFRFPYYETMNWYVAFQYTQLDEGNIPDRIHPAKVAQDLLQLVRSQASLRDTPLTEPNRAFIGAELKVKLKIPKRKEGGGGGGIKIKLPSAHPSSLGLPIIPLKNTMTDSSLSRDCQDTPSMSPSPKPLVKTTGHNIDDDYVFDDWHDDDQDHVIDPQDDEEYREESLKRPHSPDKAKDQTKDVSAATAVESSEKEAVKKVKKMKRIASVELTNMYMSSVANYVQQKGKETKSGRWLCYILGTHCICELLVDSPAVARRYSTRIHIWTFYLFVLAINLIDCHVAVYFFLLYGAHNIGIKIMYLHDGMLFSILRCRVISHCNLLIDHLEATHGRSMAAQDMDLLARVEIPDTNIAASRRLSCQVPNHCLNDLPIATTRHEDSLLVKYLATLELKCPNATEMSFERSQLFATVHIKYFNHVVVATNDNHFVVKLEGSDQTRFGGVKEGGHFATMMPIGFDVVASLKVVPIECSMSLHDHPIVQAVWGGKLPIVFTLRTETPCEPFFLEVSRSSYLPLLTSQIRAYFAETANIAAEKEEEIWYDYRGIPLKWHFPIGLLYDIHTVDADTFVRAADIPWPVTVHYDGFPSDKLIRGQTMDSVQDFFMSMVKESDYLRNGSTKKVMNLSKQDQSQLWEGLLLDNTSKFWSINARLIAVEGQLPRHIPMRIYLPGNSPVIQEAIVPADPEGSVLLSEEEIIALTFIVAGTVYSFRQVLAQILPDLFATDASNEPASLEETPSKTNRLSVILHGIEAHLDVPITWASHHAQPLIHVYKPASIFGIEKDALLVSGQDVASTLQPFVYDALDNFPCTRLLNDSMSIGCQSLNTPTGILYAVHSQADLTDFINGVHGRGNEKYAVIVRYELLSSENLNALAQSKRMAGVLAVVNGTIPNDVARPAQFSPDSTCPNCEVGLYANDPAQYQWNPQGTGLMFKSFNFPIFGGAASNAASDYQDYPLQAVNFDSFMWAAVDTTTCLRRGWCSPNGGLSVYSTPSLDLSANDGKPIIVVSAAMDSRSIFHDLTLGVESSVSGTIAVLAIAEALSHASIPGKAYSPTPLSQLSKHILYTLFNGEAWAHAGSMRFVHDISQPFTCQAQNTSSSVYCAYDNPGCAYPCVRDTDFKKINFQKIDTVVEINSVAFTNGSTANGFYIHSDNIGSTGNQAWAQALSSISSSQPTQHQVSLASAGSVDHKLPPSSVQSFLLQNRNINSVYISGYKDQMTSYQGSDFDDAFDMTTATSAICAIANTTARSVWLQAQGLPSNASVPPQIAANCNLVSTLLDCLTTNYSCSYTNQFLNVSGIGRFSHYSSIFDGNPSLLSLLSFNILGNLTGIRHNTPCGNITACQPGDYCIAEQCVSTLTRYHDAYGLGLVMNQDGSFSVANHSLGTWTESTWDPTALNIFSVTAKTMQIIELVVGILYTLLSVVVVLPDLHTRILAQLADALAACPADQCEAEASRLLERCPSLPTEHEADTDDEAKQHPIVFTKRQQQSLAAFARYVSFSSARQQGLYVPKLFDFLHSLPKYQFEPDLNWKEHSPANNITHTITKYLLRIAALNSELTDTIHKSLWSYVDQLMQVLQASDDERICLFVMPSLYGLCRALQETPYIWKPAHFNFLVQNLRPIIQGELLNRMRDALTNTLTSDEVSPYCRQVLKKHSEITPLSNNKIIDEILLMLRNVLARVLVHMTMEREHKNEADDGTRDYLQSNGTLSTKKKDPFDLTFQEVWERVVQERSQTHANAKAEGDASSNLHEQLDKNLRGIYVMSMGYFEDIKYYVEKNRDQGNDDATPSIDVYWRDIMASSLQLAGLCSIYMHQLDDAVLSRMNDCLFFVPKVPELDLQMAALDVATMLAVNFNHLHGVATASIRRFLTTPSAIFDYKIQTPNKTSIRDYAVLRMSQAIHGKTPSQCIKIATSNLYSLLNHVTVLYRDRRIANGVNGNAVPENGSIEKALLDNPSETHQWSEHEKEQVCANAVSALSGIVCYLKDDQLTASAFSMLVQLRRSAPMSLTSVILTKLVDIALISTKPIFKEIIDLYAILSKEPVTSENKVISSTVANCQLRLAQRVRDRPEIELLYLHNLLNLFVEKGNSIQRVIAKNGKVQLNSMAAELGLLLPVLKALLLHPSFNPHLDANEETVSLYRNTWFHCILYGFVTESMWYREWQESIGILASKTPPLVLESAVNYMDSDLEYNSVLRRGFSDQDLLTMRNTLSNLLPTHAKEIYYFTFPQIVFLLAVYYIETMRSRRGNCTFVLRYFMNDGVNKSKLVGCLDTIADKVIATFISEARARTTIRATDDDLRDQARQLLILCCHRLHKVHQLSLKYSDILFENFPTLLCDKNLTTLLLELVQLVWLSCDGEYRDEFCPVYEYTSPKVNVTLHLGDSYAYRKEVMSTFTEKAKRWLFIALNRAPHEMTGLLQDYLADFDIYLSGQPIDTVHMGRSLALDVGRAAVQTQPGILHAPRVQNAFFDNASVFVSGFVTRRHFRGEVTGVERYLSWQATEGQDGEGIPNGHPLLKSNVPVIKKQLKTMLQHAKDRNFIMAEEMNQALHRAASVLNDMTFVDEELVKYLVWIPVHSFSPESMRIATSVWNWILTENPKAEKKLMVEIATAWNWCQRHRKGVFSPVMDTRHAFNNKMTYTPSDKGIRDKNFRLASILFEPHLKWIQFLHGRFNSIRYRSRVLVDLVFRMMSTSFANYHLLSNHAMSRECRFELVLLGFKILHSSQFEALCEYQFRTNVYRAALDWFTYSPRWYYGAKKTAMIAEYRLLSNLYDVVKSDQLNLDKVVSSSLAKKSNSSVASGLYMLAADKTKDDIVRSHQEHKKVLMLFFESEINRMAVWMNPLNGPGVGNSANFLTAVEKSLVTDEQWSSIIQSAWNIMPKLTVQLPSRFTQPIIQNEVQRRIAASPMEVVDSAEALMLLLGDRYNRSSGIDLKYLMYWAPVPPITATNYFSAAYGNSPLILQYAMRSLEYFPVETVFFYVPQVVQALRHDDLGYVERYILEAGKISQLFAHQIIWNMKANFYVDADKDCEKPDPLKPTLETVIDKLVHSFTGEDKAFYEREFKFFGEVTSISGTLKEYIRLGQNEKKPMQKKRLDEELSKIIVDVGVYLPSNPDGHVVDIDRKGGKPLQSHAKAPFLANFLVEKECGDTEEMRRALIRAGDASLIDDDEPKTTQVWQGAIFKVGDDCRQDVLALQLIAVFKNIFTSVGLDLYVFPYRIVATAPGNGVIDVIPNSISRDQLGREKVNSMYDYFVTKYGGTESIRFQKARNNFIQSVAAYSVIVYLLQIKDRHNGNIMLDDDGHMIHIDFGFILDIAPGGITFESAPFKLTTEMIQVMGGGSEVQQYKWFMELVIKAYLASRPYAEQIIQLVSLMLDSGLPCFKPDTIRQAQMGHKRLRCPKGFLSKDIKLPQLFSIRKQTDVDFFYGQVEQLYDPTLANHPFGIQQKHIIVTCNYAARQRGVRKLQLVTEAKKCCPELVIVNGENLDRYRACSKRIFRLVRDIVWDQKVERLGMDELFMDVTGMINAHMADIEVEDGDNRSQLYFRLKPGEVHSMSYRGLEDRDTSGFWYTPRTWVGYKIDSSGDYKYDASRIPALDNENRKESDKMSVERLHVATHLAKYIRDAIHQQLGFTCSAGVARSKIVAKLVADAHKPNAQTVITPDAEYAFMNAVQVRKIMGFGWKSLKQLCEVYGQDGTEGSVEVREKERALDIRSTPLNQSQKRENEISGEWENLKMTVGFLRQRASLEDFCKIFDPSKAEKLWDLLQGKDDSQVVPTPVIPTQISIEDSFLHCNNFDEAFERLLSLSVDLIHRLETDLIDYEKQAWLRYPTTLRLTTRVRHGQQGWRDKRESKSCRMPVDIFERERISVEDRAKSLVQKSLLPTLKRMVREPFDLSLFNIAAVNLSSTKPHASISGFFDTLTTHANHVDPLSASESISPTRHPETSPQTELKRPSHVPEDVWRELPEAIKKELIHYGSEALAPEENSASEDRKRRRLEG</sequence>
<dbReference type="InterPro" id="IPR001965">
    <property type="entry name" value="Znf_PHD"/>
</dbReference>
<comment type="caution">
    <text evidence="21">The sequence shown here is derived from an EMBL/GenBank/DDBJ whole genome shotgun (WGS) entry which is preliminary data.</text>
</comment>
<dbReference type="OrthoDB" id="10264149at2759"/>
<feature type="domain" description="PI3K/PI4K catalytic" evidence="18">
    <location>
        <begin position="3499"/>
        <end position="3776"/>
    </location>
</feature>
<feature type="compositionally biased region" description="Polar residues" evidence="15">
    <location>
        <begin position="4285"/>
        <end position="4301"/>
    </location>
</feature>
<dbReference type="CDD" id="cd05167">
    <property type="entry name" value="PI4Kc_III_alpha"/>
    <property type="match status" value="1"/>
</dbReference>
<dbReference type="InterPro" id="IPR041084">
    <property type="entry name" value="Ncstrn_small"/>
</dbReference>
<dbReference type="InterPro" id="IPR036940">
    <property type="entry name" value="PI3/4_kinase_cat_sf"/>
</dbReference>
<dbReference type="GO" id="GO:0005737">
    <property type="term" value="C:cytoplasm"/>
    <property type="evidence" value="ECO:0007669"/>
    <property type="project" value="TreeGrafter"/>
</dbReference>
<evidence type="ECO:0000256" key="13">
    <source>
        <dbReference type="ARBA" id="ARBA00023242"/>
    </source>
</evidence>
<dbReference type="Pfam" id="PF00628">
    <property type="entry name" value="PHD"/>
    <property type="match status" value="1"/>
</dbReference>
<dbReference type="InterPro" id="IPR048940">
    <property type="entry name" value="ATG5_HBR"/>
</dbReference>
<dbReference type="Gene3D" id="3.30.1490.100">
    <property type="entry name" value="DNA polymerase, Y-family, little finger domain"/>
    <property type="match status" value="1"/>
</dbReference>
<dbReference type="PROSITE" id="PS50173">
    <property type="entry name" value="UMUC"/>
    <property type="match status" value="1"/>
</dbReference>
<dbReference type="Gene3D" id="2.60.120.650">
    <property type="entry name" value="Cupin"/>
    <property type="match status" value="1"/>
</dbReference>
<dbReference type="InterPro" id="IPR011011">
    <property type="entry name" value="Znf_FYVE_PHD"/>
</dbReference>
<dbReference type="Pfam" id="PF17811">
    <property type="entry name" value="JHD"/>
    <property type="match status" value="1"/>
</dbReference>
<evidence type="ECO:0000256" key="3">
    <source>
        <dbReference type="ARBA" id="ARBA00004123"/>
    </source>
</evidence>
<protein>
    <recommendedName>
        <fullName evidence="5">1-phosphatidylinositol 4-kinase</fullName>
        <ecNumber evidence="5">2.7.1.67</ecNumber>
    </recommendedName>
</protein>
<keyword evidence="6" id="KW-0808">Transferase</keyword>
<evidence type="ECO:0000256" key="8">
    <source>
        <dbReference type="ARBA" id="ARBA00022741"/>
    </source>
</evidence>
<dbReference type="Proteomes" id="UP000242875">
    <property type="component" value="Unassembled WGS sequence"/>
</dbReference>
<dbReference type="InterPro" id="IPR042236">
    <property type="entry name" value="PI3K_accessory_sf"/>
</dbReference>
<feature type="domain" description="UmuC" evidence="17">
    <location>
        <begin position="3773"/>
        <end position="4033"/>
    </location>
</feature>
<dbReference type="PANTHER" id="PTHR10048:SF15">
    <property type="entry name" value="PHOSPHATIDYLINOSITOL 4-KINASE ALPHA"/>
    <property type="match status" value="1"/>
</dbReference>
<dbReference type="InterPro" id="IPR016024">
    <property type="entry name" value="ARM-type_fold"/>
</dbReference>
<dbReference type="Gene3D" id="3.10.20.90">
    <property type="entry name" value="Phosphatidylinositol 3-kinase Catalytic Subunit, Chain A, domain 1"/>
    <property type="match status" value="1"/>
</dbReference>
<dbReference type="Gene3D" id="1.10.246.190">
    <property type="entry name" value="Autophagy protein Apg5, helix rich domain"/>
    <property type="match status" value="1"/>
</dbReference>
<proteinExistence type="inferred from homology"/>
<dbReference type="InterPro" id="IPR019787">
    <property type="entry name" value="Znf_PHD-finger"/>
</dbReference>
<dbReference type="SUPFAM" id="SSF57903">
    <property type="entry name" value="FYVE/PHD zinc finger"/>
    <property type="match status" value="1"/>
</dbReference>
<evidence type="ECO:0000256" key="12">
    <source>
        <dbReference type="ARBA" id="ARBA00022840"/>
    </source>
</evidence>
<organism evidence="21 22">
    <name type="scientific">Bifiguratus adelaidae</name>
    <dbReference type="NCBI Taxonomy" id="1938954"/>
    <lineage>
        <taxon>Eukaryota</taxon>
        <taxon>Fungi</taxon>
        <taxon>Fungi incertae sedis</taxon>
        <taxon>Mucoromycota</taxon>
        <taxon>Mucoromycotina</taxon>
        <taxon>Endogonomycetes</taxon>
        <taxon>Endogonales</taxon>
        <taxon>Endogonales incertae sedis</taxon>
        <taxon>Bifiguratus</taxon>
    </lineage>
</organism>
<dbReference type="InterPro" id="IPR043502">
    <property type="entry name" value="DNA/RNA_pol_sf"/>
</dbReference>
<dbReference type="PROSITE" id="PS00916">
    <property type="entry name" value="PI3_4_KINASE_2"/>
    <property type="match status" value="1"/>
</dbReference>
<gene>
    <name evidence="21" type="ORF">BZG36_03611</name>
</gene>